<dbReference type="Proteomes" id="UP001604277">
    <property type="component" value="Unassembled WGS sequence"/>
</dbReference>
<accession>A0ABD1NW31</accession>
<reference evidence="5" key="1">
    <citation type="submission" date="2024-07" db="EMBL/GenBank/DDBJ databases">
        <title>Two chromosome-level genome assemblies of Korean endemic species Abeliophyllum distichum and Forsythia ovata (Oleaceae).</title>
        <authorList>
            <person name="Jang H."/>
        </authorList>
    </citation>
    <scope>NUCLEOTIDE SEQUENCE [LARGE SCALE GENOMIC DNA]</scope>
</reference>
<dbReference type="PANTHER" id="PTHR11370">
    <property type="entry name" value="DNA-REPAIR PROTEIN XRCC1"/>
    <property type="match status" value="1"/>
</dbReference>
<evidence type="ECO:0000256" key="1">
    <source>
        <dbReference type="SAM" id="MobiDB-lite"/>
    </source>
</evidence>
<comment type="caution">
    <text evidence="3">The sequence shown here is derived from an EMBL/GenBank/DDBJ whole genome shotgun (WGS) entry which is preliminary data.</text>
</comment>
<feature type="region of interest" description="Disordered" evidence="1">
    <location>
        <begin position="187"/>
        <end position="210"/>
    </location>
</feature>
<dbReference type="EMBL" id="JBFOLJ010000020">
    <property type="protein sequence ID" value="KAL2462687.1"/>
    <property type="molecule type" value="Genomic_DNA"/>
</dbReference>
<dbReference type="AlphaFoldDB" id="A0ABD1NW31"/>
<evidence type="ECO:0000259" key="2">
    <source>
        <dbReference type="PROSITE" id="PS50172"/>
    </source>
</evidence>
<dbReference type="InterPro" id="IPR036420">
    <property type="entry name" value="BRCT_dom_sf"/>
</dbReference>
<organism evidence="3 5">
    <name type="scientific">Forsythia ovata</name>
    <dbReference type="NCBI Taxonomy" id="205694"/>
    <lineage>
        <taxon>Eukaryota</taxon>
        <taxon>Viridiplantae</taxon>
        <taxon>Streptophyta</taxon>
        <taxon>Embryophyta</taxon>
        <taxon>Tracheophyta</taxon>
        <taxon>Spermatophyta</taxon>
        <taxon>Magnoliopsida</taxon>
        <taxon>eudicotyledons</taxon>
        <taxon>Gunneridae</taxon>
        <taxon>Pentapetalae</taxon>
        <taxon>asterids</taxon>
        <taxon>lamiids</taxon>
        <taxon>Lamiales</taxon>
        <taxon>Oleaceae</taxon>
        <taxon>Forsythieae</taxon>
        <taxon>Forsythia</taxon>
    </lineage>
</organism>
<gene>
    <name evidence="4" type="ORF">Fot_53924</name>
    <name evidence="3" type="ORF">Fot_57254</name>
</gene>
<dbReference type="PANTHER" id="PTHR11370:SF5">
    <property type="entry name" value="DNA REPAIR PROTEIN XRCC1"/>
    <property type="match status" value="1"/>
</dbReference>
<dbReference type="SMART" id="SM00292">
    <property type="entry name" value="BRCT"/>
    <property type="match status" value="1"/>
</dbReference>
<dbReference type="EMBL" id="JBFOLJ010000095">
    <property type="protein sequence ID" value="KAL2455832.1"/>
    <property type="molecule type" value="Genomic_DNA"/>
</dbReference>
<reference evidence="3" key="2">
    <citation type="submission" date="2024-07" db="EMBL/GenBank/DDBJ databases">
        <title>Two chromosome-level genome assemblies of Korean endemic species Abeliophyllum distichum and Forsythia ovata (Oleaceae).</title>
        <authorList>
            <person name="Mun J.H."/>
        </authorList>
    </citation>
    <scope>NUCLEOTIDE SEQUENCE</scope>
    <source>
        <strain evidence="3">KNKB202402200001</strain>
        <tissue evidence="3">Leaf</tissue>
    </source>
</reference>
<name>A0ABD1NW31_9LAMI</name>
<dbReference type="SUPFAM" id="SSF52113">
    <property type="entry name" value="BRCT domain"/>
    <property type="match status" value="1"/>
</dbReference>
<dbReference type="Gene3D" id="3.40.50.10190">
    <property type="entry name" value="BRCT domain"/>
    <property type="match status" value="1"/>
</dbReference>
<evidence type="ECO:0000313" key="5">
    <source>
        <dbReference type="Proteomes" id="UP001604277"/>
    </source>
</evidence>
<keyword evidence="5" id="KW-1185">Reference proteome</keyword>
<sequence length="387" mass="43865">MSELKTSPDDEDNKTGKKRNLPSWMSSRGDKNDDGEDTKQAITHGKAKKDQNALHSKHGHEEESSSAAYSGATDFSKLMEGVVFVLSGFVNPERGILRSRMLEMGAEYHPDWNLNCTLLVCAFPNTPKFRQVESDCGTIVSKDWISLCYDQRKLVDIETYLLHAGKPWRRQGVPDEARQDIRQSAYRKSTIREEKKSHPKPTISASSKMKDCFPPSEVKKWAIEDLTKTISWLENQEEKPEQSEIKKIAIEGILTCLQDAIQSLKQGQDIQHVAEQWACIPRVVEELAKFDGNNGDQDSHHKEDLQRQAISCKQIYELEYSKIDDDISIKKKTSKTKGSECGNRKKTLARDDTAYDSDETVEMTEKEIDEAYNTIARVFANAKGVSL</sequence>
<protein>
    <submittedName>
        <fullName evidence="3">DNA-repair protein XRCC1</fullName>
    </submittedName>
</protein>
<proteinExistence type="predicted"/>
<evidence type="ECO:0000313" key="3">
    <source>
        <dbReference type="EMBL" id="KAL2455832.1"/>
    </source>
</evidence>
<feature type="domain" description="BRCT" evidence="2">
    <location>
        <begin position="74"/>
        <end position="162"/>
    </location>
</feature>
<feature type="region of interest" description="Disordered" evidence="1">
    <location>
        <begin position="1"/>
        <end position="68"/>
    </location>
</feature>
<dbReference type="Pfam" id="PF00533">
    <property type="entry name" value="BRCT"/>
    <property type="match status" value="1"/>
</dbReference>
<evidence type="ECO:0000313" key="4">
    <source>
        <dbReference type="EMBL" id="KAL2462687.1"/>
    </source>
</evidence>
<dbReference type="InterPro" id="IPR001357">
    <property type="entry name" value="BRCT_dom"/>
</dbReference>
<dbReference type="PROSITE" id="PS50172">
    <property type="entry name" value="BRCT"/>
    <property type="match status" value="1"/>
</dbReference>